<keyword evidence="5" id="KW-0732">Signal</keyword>
<dbReference type="SUPFAM" id="SSF88713">
    <property type="entry name" value="Glycoside hydrolase/deacetylase"/>
    <property type="match status" value="1"/>
</dbReference>
<dbReference type="Proteomes" id="UP000193553">
    <property type="component" value="Unassembled WGS sequence"/>
</dbReference>
<reference evidence="8 9" key="1">
    <citation type="submission" date="2017-03" db="EMBL/GenBank/DDBJ databases">
        <title>Whole genome sequences of fourteen strains of Bradyrhizobium canariense and one strain of Bradyrhizobium japonicum isolated from Lupinus (Papilionoideae: Genisteae) species in Algeria.</title>
        <authorList>
            <person name="Crovadore J."/>
            <person name="Chekireb D."/>
            <person name="Brachmann A."/>
            <person name="Chablais R."/>
            <person name="Cochard B."/>
            <person name="Lefort F."/>
        </authorList>
    </citation>
    <scope>NUCLEOTIDE SEQUENCE [LARGE SCALE GENOMIC DNA]</scope>
    <source>
        <strain evidence="8 9">UBMA195</strain>
    </source>
</reference>
<evidence type="ECO:0000256" key="6">
    <source>
        <dbReference type="ARBA" id="ARBA00032976"/>
    </source>
</evidence>
<sequence length="241" mass="27703">MIVLNYHELVKASPSNAWCLTHETFDAHLALSRNKLVSPYTFLEDCNHAKANRRDAVLLTFDDGFLSDYTHVYARYVTTGAIPGFMSFIPVDFVGSPGRMSWEMIEELGRSGVAIGSHGMAHADLTKVSDVELDRELTVSKSILEDRLGRQVTLFAFPYGRFSRRVWEAALKVGYTHLFTIQLGHHRGFEPFLYSRLCLTNNMGAEYIRQHLFDPNSVRGYAWRISTRLGLYRQLMRLRYR</sequence>
<dbReference type="AlphaFoldDB" id="A0A1X3G0Z6"/>
<dbReference type="EMBL" id="NAFI01000159">
    <property type="protein sequence ID" value="OSJ14464.1"/>
    <property type="molecule type" value="Genomic_DNA"/>
</dbReference>
<dbReference type="InterPro" id="IPR002509">
    <property type="entry name" value="NODB_dom"/>
</dbReference>
<evidence type="ECO:0000313" key="9">
    <source>
        <dbReference type="Proteomes" id="UP000193553"/>
    </source>
</evidence>
<protein>
    <recommendedName>
        <fullName evidence="4">Chitooligosaccharide deacetylase</fullName>
    </recommendedName>
    <alternativeName>
        <fullName evidence="6">Nodulation protein B</fullName>
    </alternativeName>
</protein>
<dbReference type="GO" id="GO:0016810">
    <property type="term" value="F:hydrolase activity, acting on carbon-nitrogen (but not peptide) bonds"/>
    <property type="evidence" value="ECO:0007669"/>
    <property type="project" value="InterPro"/>
</dbReference>
<dbReference type="GO" id="GO:0005975">
    <property type="term" value="P:carbohydrate metabolic process"/>
    <property type="evidence" value="ECO:0007669"/>
    <property type="project" value="InterPro"/>
</dbReference>
<dbReference type="CDD" id="cd10918">
    <property type="entry name" value="CE4_NodB_like_5s_6s"/>
    <property type="match status" value="1"/>
</dbReference>
<dbReference type="RefSeq" id="WP_085358686.1">
    <property type="nucleotide sequence ID" value="NZ_NAFD01000165.1"/>
</dbReference>
<dbReference type="Gene3D" id="3.20.20.370">
    <property type="entry name" value="Glycoside hydrolase/deacetylase"/>
    <property type="match status" value="1"/>
</dbReference>
<dbReference type="OrthoDB" id="9763050at2"/>
<evidence type="ECO:0000259" key="7">
    <source>
        <dbReference type="PROSITE" id="PS51677"/>
    </source>
</evidence>
<gene>
    <name evidence="8" type="ORF">BSZ18_09440</name>
</gene>
<evidence type="ECO:0000256" key="3">
    <source>
        <dbReference type="ARBA" id="ARBA00010973"/>
    </source>
</evidence>
<evidence type="ECO:0000256" key="5">
    <source>
        <dbReference type="ARBA" id="ARBA00022729"/>
    </source>
</evidence>
<comment type="caution">
    <text evidence="8">The sequence shown here is derived from an EMBL/GenBank/DDBJ whole genome shotgun (WGS) entry which is preliminary data.</text>
</comment>
<organism evidence="8 9">
    <name type="scientific">Bradyrhizobium canariense</name>
    <dbReference type="NCBI Taxonomy" id="255045"/>
    <lineage>
        <taxon>Bacteria</taxon>
        <taxon>Pseudomonadati</taxon>
        <taxon>Pseudomonadota</taxon>
        <taxon>Alphaproteobacteria</taxon>
        <taxon>Hyphomicrobiales</taxon>
        <taxon>Nitrobacteraceae</taxon>
        <taxon>Bradyrhizobium</taxon>
    </lineage>
</organism>
<proteinExistence type="inferred from homology"/>
<dbReference type="Pfam" id="PF01522">
    <property type="entry name" value="Polysacc_deac_1"/>
    <property type="match status" value="1"/>
</dbReference>
<dbReference type="PANTHER" id="PTHR34216:SF3">
    <property type="entry name" value="POLY-BETA-1,6-N-ACETYL-D-GLUCOSAMINE N-DEACETYLASE"/>
    <property type="match status" value="1"/>
</dbReference>
<dbReference type="PANTHER" id="PTHR34216">
    <property type="match status" value="1"/>
</dbReference>
<comment type="similarity">
    <text evidence="3">Belongs to the polysaccharide deacetylase family.</text>
</comment>
<evidence type="ECO:0000256" key="1">
    <source>
        <dbReference type="ARBA" id="ARBA00003236"/>
    </source>
</evidence>
<evidence type="ECO:0000256" key="4">
    <source>
        <dbReference type="ARBA" id="ARBA00020071"/>
    </source>
</evidence>
<evidence type="ECO:0000256" key="2">
    <source>
        <dbReference type="ARBA" id="ARBA00004613"/>
    </source>
</evidence>
<evidence type="ECO:0000313" key="8">
    <source>
        <dbReference type="EMBL" id="OSJ14464.1"/>
    </source>
</evidence>
<dbReference type="InterPro" id="IPR051398">
    <property type="entry name" value="Polysacch_Deacetylase"/>
</dbReference>
<dbReference type="PROSITE" id="PS51677">
    <property type="entry name" value="NODB"/>
    <property type="match status" value="1"/>
</dbReference>
<comment type="function">
    <text evidence="1">Is involved in generating a small heat-stable compound (Nod), an acylated oligomer of N-acetylglucosamine, that stimulates mitosis in various plant protoplasts.</text>
</comment>
<comment type="subcellular location">
    <subcellularLocation>
        <location evidence="2">Secreted</location>
    </subcellularLocation>
</comment>
<accession>A0A1X3G0Z6</accession>
<dbReference type="GO" id="GO:0005576">
    <property type="term" value="C:extracellular region"/>
    <property type="evidence" value="ECO:0007669"/>
    <property type="project" value="UniProtKB-SubCell"/>
</dbReference>
<name>A0A1X3G0Z6_9BRAD</name>
<feature type="domain" description="NodB homology" evidence="7">
    <location>
        <begin position="55"/>
        <end position="241"/>
    </location>
</feature>
<dbReference type="InterPro" id="IPR011330">
    <property type="entry name" value="Glyco_hydro/deAcase_b/a-brl"/>
</dbReference>